<proteinExistence type="predicted"/>
<evidence type="ECO:0000256" key="1">
    <source>
        <dbReference type="ARBA" id="ARBA00004141"/>
    </source>
</evidence>
<keyword evidence="7" id="KW-0813">Transport</keyword>
<keyword evidence="2 6" id="KW-0812">Transmembrane</keyword>
<evidence type="ECO:0000256" key="5">
    <source>
        <dbReference type="SAM" id="MobiDB-lite"/>
    </source>
</evidence>
<feature type="transmembrane region" description="Helical" evidence="6">
    <location>
        <begin position="308"/>
        <end position="326"/>
    </location>
</feature>
<feature type="transmembrane region" description="Helical" evidence="6">
    <location>
        <begin position="128"/>
        <end position="145"/>
    </location>
</feature>
<dbReference type="InterPro" id="IPR007271">
    <property type="entry name" value="Nuc_sug_transpt"/>
</dbReference>
<evidence type="ECO:0000256" key="2">
    <source>
        <dbReference type="ARBA" id="ARBA00022692"/>
    </source>
</evidence>
<dbReference type="GO" id="GO:0000139">
    <property type="term" value="C:Golgi membrane"/>
    <property type="evidence" value="ECO:0007669"/>
    <property type="project" value="InterPro"/>
</dbReference>
<evidence type="ECO:0000256" key="3">
    <source>
        <dbReference type="ARBA" id="ARBA00022989"/>
    </source>
</evidence>
<feature type="transmembrane region" description="Helical" evidence="6">
    <location>
        <begin position="190"/>
        <end position="209"/>
    </location>
</feature>
<dbReference type="PANTHER" id="PTHR13146:SF0">
    <property type="entry name" value="SOLUTE CARRIER FAMILY 35 MEMBER F6"/>
    <property type="match status" value="1"/>
</dbReference>
<keyword evidence="7" id="KW-0762">Sugar transport</keyword>
<dbReference type="EMBL" id="CCKQ01014724">
    <property type="protein sequence ID" value="CDW86516.1"/>
    <property type="molecule type" value="Genomic_DNA"/>
</dbReference>
<sequence>MKLYMIMLSMLLFGTFNTILMKIQNSTPINPDDPKSPTFNHPFVQCAIMFVGECLCLILYGLKLLYQNRQKNKKGFVPQSPGTQQADMLHLKTHINPLLLAIPAGFDIVASTLMNIALTMVAASVYQMLRGMIIIITAVMAIIFLKKKLFRHHWSSIVVIFLGVFMVGLAALYFKTDEEKQQSAGQETKPLGLGLLLLAQLFTGGMFIVEEKLLSDYYLDPLKIVGLEGVWGLLMYAVLLPIFNNIPCDVENLCNNGVLENTIQAFKDFGSNPILILLSVGVCFSIACFNAFGVTVTKHASAAQRSTIDTSRTVLIWIFFMAVPIYGNHLEHFKVLQLFGFILLVIGTLVYNEIVILPFLGFDKNTKDAIKRRENTESTGLLDNDQVIQGYAATSPHAGYDSSRNERILQHHMNNIHQNNNLNKTEELSITEESEKFTRK</sequence>
<protein>
    <submittedName>
        <fullName evidence="7">Nucleotide-sugar transporter</fullName>
    </submittedName>
</protein>
<evidence type="ECO:0000256" key="4">
    <source>
        <dbReference type="ARBA" id="ARBA00023136"/>
    </source>
</evidence>
<evidence type="ECO:0000256" key="6">
    <source>
        <dbReference type="SAM" id="Phobius"/>
    </source>
</evidence>
<dbReference type="OMA" id="FIYKHNV"/>
<name>A0A078AWT4_STYLE</name>
<feature type="transmembrane region" description="Helical" evidence="6">
    <location>
        <begin position="338"/>
        <end position="362"/>
    </location>
</feature>
<feature type="transmembrane region" description="Helical" evidence="6">
    <location>
        <begin position="42"/>
        <end position="66"/>
    </location>
</feature>
<feature type="transmembrane region" description="Helical" evidence="6">
    <location>
        <begin position="157"/>
        <end position="174"/>
    </location>
</feature>
<dbReference type="SUPFAM" id="SSF103481">
    <property type="entry name" value="Multidrug resistance efflux transporter EmrE"/>
    <property type="match status" value="1"/>
</dbReference>
<accession>A0A078AWT4</accession>
<feature type="transmembrane region" description="Helical" evidence="6">
    <location>
        <begin position="98"/>
        <end position="122"/>
    </location>
</feature>
<feature type="transmembrane region" description="Helical" evidence="6">
    <location>
        <begin position="274"/>
        <end position="296"/>
    </location>
</feature>
<keyword evidence="8" id="KW-1185">Reference proteome</keyword>
<evidence type="ECO:0000313" key="7">
    <source>
        <dbReference type="EMBL" id="CDW86516.1"/>
    </source>
</evidence>
<reference evidence="7 8" key="1">
    <citation type="submission" date="2014-06" db="EMBL/GenBank/DDBJ databases">
        <authorList>
            <person name="Swart Estienne"/>
        </authorList>
    </citation>
    <scope>NUCLEOTIDE SEQUENCE [LARGE SCALE GENOMIC DNA]</scope>
    <source>
        <strain evidence="7 8">130c</strain>
    </source>
</reference>
<feature type="transmembrane region" description="Helical" evidence="6">
    <location>
        <begin position="221"/>
        <end position="243"/>
    </location>
</feature>
<comment type="subcellular location">
    <subcellularLocation>
        <location evidence="1">Membrane</location>
        <topology evidence="1">Multi-pass membrane protein</topology>
    </subcellularLocation>
</comment>
<dbReference type="Pfam" id="PF04142">
    <property type="entry name" value="Nuc_sug_transp"/>
    <property type="match status" value="1"/>
</dbReference>
<keyword evidence="4 6" id="KW-0472">Membrane</keyword>
<dbReference type="Proteomes" id="UP000039865">
    <property type="component" value="Unassembled WGS sequence"/>
</dbReference>
<dbReference type="GO" id="GO:0015165">
    <property type="term" value="F:pyrimidine nucleotide-sugar transmembrane transporter activity"/>
    <property type="evidence" value="ECO:0007669"/>
    <property type="project" value="InterPro"/>
</dbReference>
<dbReference type="InterPro" id="IPR037185">
    <property type="entry name" value="EmrE-like"/>
</dbReference>
<dbReference type="AlphaFoldDB" id="A0A078AWT4"/>
<dbReference type="PANTHER" id="PTHR13146">
    <property type="match status" value="1"/>
</dbReference>
<dbReference type="InParanoid" id="A0A078AWT4"/>
<organism evidence="7 8">
    <name type="scientific">Stylonychia lemnae</name>
    <name type="common">Ciliate</name>
    <dbReference type="NCBI Taxonomy" id="5949"/>
    <lineage>
        <taxon>Eukaryota</taxon>
        <taxon>Sar</taxon>
        <taxon>Alveolata</taxon>
        <taxon>Ciliophora</taxon>
        <taxon>Intramacronucleata</taxon>
        <taxon>Spirotrichea</taxon>
        <taxon>Stichotrichia</taxon>
        <taxon>Sporadotrichida</taxon>
        <taxon>Oxytrichidae</taxon>
        <taxon>Stylonychinae</taxon>
        <taxon>Stylonychia</taxon>
    </lineage>
</organism>
<keyword evidence="3 6" id="KW-1133">Transmembrane helix</keyword>
<dbReference type="OrthoDB" id="300580at2759"/>
<gene>
    <name evidence="7" type="primary">Contig2643.g2834</name>
    <name evidence="7" type="ORF">STYLEM_15611</name>
</gene>
<evidence type="ECO:0000313" key="8">
    <source>
        <dbReference type="Proteomes" id="UP000039865"/>
    </source>
</evidence>
<feature type="region of interest" description="Disordered" evidence="5">
    <location>
        <begin position="420"/>
        <end position="440"/>
    </location>
</feature>